<keyword evidence="2" id="KW-1185">Reference proteome</keyword>
<feature type="non-terminal residue" evidence="1">
    <location>
        <position position="1"/>
    </location>
</feature>
<comment type="caution">
    <text evidence="1">The sequence shown here is derived from an EMBL/GenBank/DDBJ whole genome shotgun (WGS) entry which is preliminary data.</text>
</comment>
<protein>
    <submittedName>
        <fullName evidence="1">Uncharacterized protein</fullName>
    </submittedName>
</protein>
<evidence type="ECO:0000313" key="1">
    <source>
        <dbReference type="EMBL" id="KAJ1881109.1"/>
    </source>
</evidence>
<organism evidence="1 2">
    <name type="scientific">Kickxella alabastrina</name>
    <dbReference type="NCBI Taxonomy" id="61397"/>
    <lineage>
        <taxon>Eukaryota</taxon>
        <taxon>Fungi</taxon>
        <taxon>Fungi incertae sedis</taxon>
        <taxon>Zoopagomycota</taxon>
        <taxon>Kickxellomycotina</taxon>
        <taxon>Kickxellomycetes</taxon>
        <taxon>Kickxellales</taxon>
        <taxon>Kickxellaceae</taxon>
        <taxon>Kickxella</taxon>
    </lineage>
</organism>
<evidence type="ECO:0000313" key="2">
    <source>
        <dbReference type="Proteomes" id="UP001150581"/>
    </source>
</evidence>
<sequence>HRLGVPGGDGNGSSKLRKRSFHEQETLATMIDDGTFHVQLRAYNTTYSLVVEPNHDLVHPEAVMTRTMSNGKKQRTSIPTHDIGIYRGHVLRVGEVQPREVSESLRKWDMFKEDRYSFDEQQSWARLSIFKDIWGQAVIDGVFGYGGETFYVKPAAAYMRTKRDGDPMLSNPYARGSEELRLARTIVYRQSDL</sequence>
<proteinExistence type="predicted"/>
<dbReference type="Proteomes" id="UP001150581">
    <property type="component" value="Unassembled WGS sequence"/>
</dbReference>
<feature type="non-terminal residue" evidence="1">
    <location>
        <position position="193"/>
    </location>
</feature>
<reference evidence="1" key="1">
    <citation type="submission" date="2022-07" db="EMBL/GenBank/DDBJ databases">
        <title>Phylogenomic reconstructions and comparative analyses of Kickxellomycotina fungi.</title>
        <authorList>
            <person name="Reynolds N.K."/>
            <person name="Stajich J.E."/>
            <person name="Barry K."/>
            <person name="Grigoriev I.V."/>
            <person name="Crous P."/>
            <person name="Smith M.E."/>
        </authorList>
    </citation>
    <scope>NUCLEOTIDE SEQUENCE</scope>
    <source>
        <strain evidence="1">Benny 63K</strain>
    </source>
</reference>
<gene>
    <name evidence="1" type="ORF">LPJ66_011381</name>
</gene>
<accession>A0ACC1I0B2</accession>
<name>A0ACC1I0B2_9FUNG</name>
<dbReference type="EMBL" id="JANBPG010003436">
    <property type="protein sequence ID" value="KAJ1881109.1"/>
    <property type="molecule type" value="Genomic_DNA"/>
</dbReference>